<proteinExistence type="predicted"/>
<keyword evidence="3" id="KW-1185">Reference proteome</keyword>
<dbReference type="OrthoDB" id="252800at2759"/>
<dbReference type="KEGG" id="phet:94290885"/>
<evidence type="ECO:0000256" key="1">
    <source>
        <dbReference type="SAM" id="Phobius"/>
    </source>
</evidence>
<feature type="transmembrane region" description="Helical" evidence="1">
    <location>
        <begin position="57"/>
        <end position="79"/>
    </location>
</feature>
<dbReference type="RefSeq" id="XP_067757008.1">
    <property type="nucleotide sequence ID" value="XM_067900808.1"/>
</dbReference>
<keyword evidence="1" id="KW-0472">Membrane</keyword>
<dbReference type="PANTHER" id="PTHR39668">
    <property type="entry name" value="HYPOTHETICAL TRANSMEMBRANE PROTEIN L6586.03-RELATED"/>
    <property type="match status" value="1"/>
</dbReference>
<dbReference type="AlphaFoldDB" id="A0A836IUX1"/>
<dbReference type="Proteomes" id="UP000674318">
    <property type="component" value="Unassembled WGS sequence"/>
</dbReference>
<gene>
    <name evidence="2" type="ORF">JKF63_04836</name>
</gene>
<dbReference type="PANTHER" id="PTHR39668:SF1">
    <property type="entry name" value="T. BRUCEI SPP.-SPECIFIC PROTEIN"/>
    <property type="match status" value="1"/>
</dbReference>
<evidence type="ECO:0000313" key="3">
    <source>
        <dbReference type="Proteomes" id="UP000674318"/>
    </source>
</evidence>
<dbReference type="EMBL" id="JAFJZO010000023">
    <property type="protein sequence ID" value="KAG5504385.1"/>
    <property type="molecule type" value="Genomic_DNA"/>
</dbReference>
<sequence>MGIGTGCLYACAPLTLLVAFLLFLLSVMLRNGNWTFEVLAAKNKWNTTEKSRCCKNGGILCFCISIMLWSLVLVDSFFIQLDKLRTFLFQWWLQRRHRLPSLHELLRERREENRGEGTCAATDVVVNGNGANHYSRVKRHEGVAATRAA</sequence>
<keyword evidence="1" id="KW-1133">Transmembrane helix</keyword>
<protein>
    <submittedName>
        <fullName evidence="2">Uncharacterized protein</fullName>
    </submittedName>
</protein>
<accession>A0A836IUX1</accession>
<keyword evidence="1" id="KW-0812">Transmembrane</keyword>
<comment type="caution">
    <text evidence="2">The sequence shown here is derived from an EMBL/GenBank/DDBJ whole genome shotgun (WGS) entry which is preliminary data.</text>
</comment>
<name>A0A836IUX1_9TRYP</name>
<feature type="transmembrane region" description="Helical" evidence="1">
    <location>
        <begin position="7"/>
        <end position="29"/>
    </location>
</feature>
<dbReference type="GeneID" id="94290885"/>
<reference evidence="2 3" key="1">
    <citation type="submission" date="2021-02" db="EMBL/GenBank/DDBJ databases">
        <title>Porcisia hertigi Genome sequencing and assembly.</title>
        <authorList>
            <person name="Almutairi H."/>
            <person name="Gatherer D."/>
        </authorList>
    </citation>
    <scope>NUCLEOTIDE SEQUENCE [LARGE SCALE GENOMIC DNA]</scope>
    <source>
        <strain evidence="2 3">C119</strain>
    </source>
</reference>
<evidence type="ECO:0000313" key="2">
    <source>
        <dbReference type="EMBL" id="KAG5504385.1"/>
    </source>
</evidence>
<organism evidence="2 3">
    <name type="scientific">Porcisia hertigi</name>
    <dbReference type="NCBI Taxonomy" id="2761500"/>
    <lineage>
        <taxon>Eukaryota</taxon>
        <taxon>Discoba</taxon>
        <taxon>Euglenozoa</taxon>
        <taxon>Kinetoplastea</taxon>
        <taxon>Metakinetoplastina</taxon>
        <taxon>Trypanosomatida</taxon>
        <taxon>Trypanosomatidae</taxon>
        <taxon>Leishmaniinae</taxon>
        <taxon>Porcisia</taxon>
    </lineage>
</organism>